<dbReference type="VEuPathDB" id="VectorBase:LOC119179348"/>
<proteinExistence type="predicted"/>
<evidence type="ECO:0000313" key="4">
    <source>
        <dbReference type="Proteomes" id="UP000821866"/>
    </source>
</evidence>
<feature type="compositionally biased region" description="Polar residues" evidence="1">
    <location>
        <begin position="99"/>
        <end position="111"/>
    </location>
</feature>
<comment type="caution">
    <text evidence="3">The sequence shown here is derived from an EMBL/GenBank/DDBJ whole genome shotgun (WGS) entry which is preliminary data.</text>
</comment>
<feature type="transmembrane region" description="Helical" evidence="2">
    <location>
        <begin position="33"/>
        <end position="56"/>
    </location>
</feature>
<reference evidence="3" key="1">
    <citation type="journal article" date="2020" name="Cell">
        <title>Large-Scale Comparative Analyses of Tick Genomes Elucidate Their Genetic Diversity and Vector Capacities.</title>
        <authorList>
            <consortium name="Tick Genome and Microbiome Consortium (TIGMIC)"/>
            <person name="Jia N."/>
            <person name="Wang J."/>
            <person name="Shi W."/>
            <person name="Du L."/>
            <person name="Sun Y."/>
            <person name="Zhan W."/>
            <person name="Jiang J.F."/>
            <person name="Wang Q."/>
            <person name="Zhang B."/>
            <person name="Ji P."/>
            <person name="Bell-Sakyi L."/>
            <person name="Cui X.M."/>
            <person name="Yuan T.T."/>
            <person name="Jiang B.G."/>
            <person name="Yang W.F."/>
            <person name="Lam T.T."/>
            <person name="Chang Q.C."/>
            <person name="Ding S.J."/>
            <person name="Wang X.J."/>
            <person name="Zhu J.G."/>
            <person name="Ruan X.D."/>
            <person name="Zhao L."/>
            <person name="Wei J.T."/>
            <person name="Ye R.Z."/>
            <person name="Que T.C."/>
            <person name="Du C.H."/>
            <person name="Zhou Y.H."/>
            <person name="Cheng J.X."/>
            <person name="Dai P.F."/>
            <person name="Guo W.B."/>
            <person name="Han X.H."/>
            <person name="Huang E.J."/>
            <person name="Li L.F."/>
            <person name="Wei W."/>
            <person name="Gao Y.C."/>
            <person name="Liu J.Z."/>
            <person name="Shao H.Z."/>
            <person name="Wang X."/>
            <person name="Wang C.C."/>
            <person name="Yang T.C."/>
            <person name="Huo Q.B."/>
            <person name="Li W."/>
            <person name="Chen H.Y."/>
            <person name="Chen S.E."/>
            <person name="Zhou L.G."/>
            <person name="Ni X.B."/>
            <person name="Tian J.H."/>
            <person name="Sheng Y."/>
            <person name="Liu T."/>
            <person name="Pan Y.S."/>
            <person name="Xia L.Y."/>
            <person name="Li J."/>
            <person name="Zhao F."/>
            <person name="Cao W.C."/>
        </authorList>
    </citation>
    <scope>NUCLEOTIDE SEQUENCE</scope>
    <source>
        <strain evidence="3">Rmic-2018</strain>
    </source>
</reference>
<feature type="compositionally biased region" description="Polar residues" evidence="1">
    <location>
        <begin position="10"/>
        <end position="22"/>
    </location>
</feature>
<sequence length="526" mass="57847">MDSPSDESGVYQSSHEVSTLTGTPGGDEGGTSAITLIAILFGGVAFAMAVFLALLFSSDLELYGIDGDSGGEDDVAKPPTHYPGGYSSPPAAVIEVPTKMTSPTVPVNTRKTTSRLSPPPPSDPSPVTTDKVQTTATPSPPPSSKQPPVPQSSMKPQSVLCTFGNRTNYGTVFPTDGVCDYIFYDSMYKNNKNPLVANWDYDVYSILSKAQKTDRTKTEFGLGFAFEHRRKVVKDLVDTSLEVFWEHNVFHFGILDCPAHGTKQADMDEVFVTLKALNHIAERARVMGNDSYIVLGLVTYTDAWSNYLKDKFDSVFKPDLFISLGHQLRGDPEKTSCLSTPPTILEKPQGLSDTHDLYDAAQSLASINSLPSAPRLSISVSMKGRWSTLLQTSRVEIFSPCEKGTAGPFFGSYTDICNTPPFTINVLHEAQRYAMRTFDPGKRRMFVYDDEQALCQKLCLVKANHTNVPFGVAIYDVDYEDTENTCPHLNLRDNYSRLKTVRSVANFLASKFTDPSKESQCSLLYL</sequence>
<keyword evidence="2" id="KW-0812">Transmembrane</keyword>
<protein>
    <submittedName>
        <fullName evidence="3">Uncharacterized protein</fullName>
    </submittedName>
</protein>
<dbReference type="EMBL" id="JABSTU010000001">
    <property type="protein sequence ID" value="KAH8042070.1"/>
    <property type="molecule type" value="Genomic_DNA"/>
</dbReference>
<gene>
    <name evidence="3" type="ORF">HPB51_021154</name>
</gene>
<feature type="region of interest" description="Disordered" evidence="1">
    <location>
        <begin position="1"/>
        <end position="29"/>
    </location>
</feature>
<reference evidence="3" key="2">
    <citation type="submission" date="2021-09" db="EMBL/GenBank/DDBJ databases">
        <authorList>
            <person name="Jia N."/>
            <person name="Wang J."/>
            <person name="Shi W."/>
            <person name="Du L."/>
            <person name="Sun Y."/>
            <person name="Zhan W."/>
            <person name="Jiang J."/>
            <person name="Wang Q."/>
            <person name="Zhang B."/>
            <person name="Ji P."/>
            <person name="Sakyi L.B."/>
            <person name="Cui X."/>
            <person name="Yuan T."/>
            <person name="Jiang B."/>
            <person name="Yang W."/>
            <person name="Lam T.T.-Y."/>
            <person name="Chang Q."/>
            <person name="Ding S."/>
            <person name="Wang X."/>
            <person name="Zhu J."/>
            <person name="Ruan X."/>
            <person name="Zhao L."/>
            <person name="Wei J."/>
            <person name="Que T."/>
            <person name="Du C."/>
            <person name="Cheng J."/>
            <person name="Dai P."/>
            <person name="Han X."/>
            <person name="Huang E."/>
            <person name="Gao Y."/>
            <person name="Liu J."/>
            <person name="Shao H."/>
            <person name="Ye R."/>
            <person name="Li L."/>
            <person name="Wei W."/>
            <person name="Wang X."/>
            <person name="Wang C."/>
            <person name="Huo Q."/>
            <person name="Li W."/>
            <person name="Guo W."/>
            <person name="Chen H."/>
            <person name="Chen S."/>
            <person name="Zhou L."/>
            <person name="Zhou L."/>
            <person name="Ni X."/>
            <person name="Tian J."/>
            <person name="Zhou Y."/>
            <person name="Sheng Y."/>
            <person name="Liu T."/>
            <person name="Pan Y."/>
            <person name="Xia L."/>
            <person name="Li J."/>
            <person name="Zhao F."/>
            <person name="Cao W."/>
        </authorList>
    </citation>
    <scope>NUCLEOTIDE SEQUENCE</scope>
    <source>
        <strain evidence="3">Rmic-2018</strain>
        <tissue evidence="3">Larvae</tissue>
    </source>
</reference>
<name>A0A9J6F5P9_RHIMP</name>
<accession>A0A9J6F5P9</accession>
<keyword evidence="4" id="KW-1185">Reference proteome</keyword>
<keyword evidence="2" id="KW-1133">Transmembrane helix</keyword>
<dbReference type="Proteomes" id="UP000821866">
    <property type="component" value="Chromosome 1"/>
</dbReference>
<organism evidence="3 4">
    <name type="scientific">Rhipicephalus microplus</name>
    <name type="common">Cattle tick</name>
    <name type="synonym">Boophilus microplus</name>
    <dbReference type="NCBI Taxonomy" id="6941"/>
    <lineage>
        <taxon>Eukaryota</taxon>
        <taxon>Metazoa</taxon>
        <taxon>Ecdysozoa</taxon>
        <taxon>Arthropoda</taxon>
        <taxon>Chelicerata</taxon>
        <taxon>Arachnida</taxon>
        <taxon>Acari</taxon>
        <taxon>Parasitiformes</taxon>
        <taxon>Ixodida</taxon>
        <taxon>Ixodoidea</taxon>
        <taxon>Ixodidae</taxon>
        <taxon>Rhipicephalinae</taxon>
        <taxon>Rhipicephalus</taxon>
        <taxon>Boophilus</taxon>
    </lineage>
</organism>
<evidence type="ECO:0000313" key="3">
    <source>
        <dbReference type="EMBL" id="KAH8042070.1"/>
    </source>
</evidence>
<feature type="compositionally biased region" description="Pro residues" evidence="1">
    <location>
        <begin position="138"/>
        <end position="150"/>
    </location>
</feature>
<keyword evidence="2" id="KW-0472">Membrane</keyword>
<dbReference type="AlphaFoldDB" id="A0A9J6F5P9"/>
<feature type="region of interest" description="Disordered" evidence="1">
    <location>
        <begin position="71"/>
        <end position="156"/>
    </location>
</feature>
<evidence type="ECO:0000256" key="1">
    <source>
        <dbReference type="SAM" id="MobiDB-lite"/>
    </source>
</evidence>
<evidence type="ECO:0000256" key="2">
    <source>
        <dbReference type="SAM" id="Phobius"/>
    </source>
</evidence>